<accession>A0A2I0UYU5</accession>
<name>A0A2I0UYU5_9BACI</name>
<evidence type="ECO:0000313" key="3">
    <source>
        <dbReference type="Proteomes" id="UP000234956"/>
    </source>
</evidence>
<protein>
    <submittedName>
        <fullName evidence="2">Transposase</fullName>
    </submittedName>
</protein>
<evidence type="ECO:0000256" key="1">
    <source>
        <dbReference type="SAM" id="Phobius"/>
    </source>
</evidence>
<dbReference type="RefSeq" id="WP_101966601.1">
    <property type="nucleotide sequence ID" value="NZ_PDFK01000003.1"/>
</dbReference>
<dbReference type="EMBL" id="PDFK01000003">
    <property type="protein sequence ID" value="PKU51196.1"/>
    <property type="molecule type" value="Genomic_DNA"/>
</dbReference>
<gene>
    <name evidence="2" type="ORF">CRI88_10690</name>
</gene>
<feature type="transmembrane region" description="Helical" evidence="1">
    <location>
        <begin position="28"/>
        <end position="54"/>
    </location>
</feature>
<dbReference type="AlphaFoldDB" id="A0A2I0UYU5"/>
<feature type="transmembrane region" description="Helical" evidence="1">
    <location>
        <begin position="6"/>
        <end position="21"/>
    </location>
</feature>
<comment type="caution">
    <text evidence="2">The sequence shown here is derived from an EMBL/GenBank/DDBJ whole genome shotgun (WGS) entry which is preliminary data.</text>
</comment>
<proteinExistence type="predicted"/>
<organism evidence="2 3">
    <name type="scientific">Lysinibacillus fusiformis</name>
    <dbReference type="NCBI Taxonomy" id="28031"/>
    <lineage>
        <taxon>Bacteria</taxon>
        <taxon>Bacillati</taxon>
        <taxon>Bacillota</taxon>
        <taxon>Bacilli</taxon>
        <taxon>Bacillales</taxon>
        <taxon>Bacillaceae</taxon>
        <taxon>Lysinibacillus</taxon>
    </lineage>
</organism>
<keyword evidence="1" id="KW-1133">Transmembrane helix</keyword>
<dbReference type="Proteomes" id="UP000234956">
    <property type="component" value="Unassembled WGS sequence"/>
</dbReference>
<evidence type="ECO:0000313" key="2">
    <source>
        <dbReference type="EMBL" id="PKU51196.1"/>
    </source>
</evidence>
<keyword evidence="1" id="KW-0472">Membrane</keyword>
<feature type="transmembrane region" description="Helical" evidence="1">
    <location>
        <begin position="66"/>
        <end position="85"/>
    </location>
</feature>
<keyword evidence="1" id="KW-0812">Transmembrane</keyword>
<reference evidence="2 3" key="1">
    <citation type="submission" date="2017-10" db="EMBL/GenBank/DDBJ databases">
        <title>Draft genome of Lysinibacillus fusiformis strain Juneja, a laboratory-derived pathogen of Drosophila melanogaster.</title>
        <authorList>
            <person name="Smith B.R."/>
            <person name="Unckless R.L."/>
        </authorList>
    </citation>
    <scope>NUCLEOTIDE SEQUENCE [LARGE SCALE GENOMIC DNA]</scope>
    <source>
        <strain evidence="2 3">Juneja</strain>
    </source>
</reference>
<sequence length="102" mass="11453">MTIFILATTIVIPSLMVYLQLKWAIFRLLFNIVGIIAAILFSTIAATSITHIILEDAVFMTTIHAVFLNPLFLLTGAYLGLYLINRIIDWTVREKGKPSSLQ</sequence>